<keyword evidence="4" id="KW-1185">Reference proteome</keyword>
<dbReference type="InterPro" id="IPR045851">
    <property type="entry name" value="AMP-bd_C_sf"/>
</dbReference>
<proteinExistence type="predicted"/>
<feature type="domain" description="AMP-dependent synthetase/ligase" evidence="1">
    <location>
        <begin position="6"/>
        <end position="354"/>
    </location>
</feature>
<evidence type="ECO:0000313" key="3">
    <source>
        <dbReference type="EMBL" id="MEJ5975876.1"/>
    </source>
</evidence>
<name>A0ABU8RT55_9SPHN</name>
<comment type="caution">
    <text evidence="3">The sequence shown here is derived from an EMBL/GenBank/DDBJ whole genome shotgun (WGS) entry which is preliminary data.</text>
</comment>
<dbReference type="Gene3D" id="3.30.300.30">
    <property type="match status" value="1"/>
</dbReference>
<dbReference type="Proteomes" id="UP001361239">
    <property type="component" value="Unassembled WGS sequence"/>
</dbReference>
<sequence length="509" mass="55784">MYIGTHARTQPDKLAVLRPATGESLTYKALDDRSNQLAQLLYAQGLRRGDHIALYLENHLAFFEVIWAGMRSGLYITPINRFLPAAEAAYIVDDCDARVLIASAALDQSEELGRLAARCEVKLSVGGALPGFDDYETAIAQHPAEPLAEEPLGTFMLYSSGTTGKPKGIKRPLADLSARDGNPGMKATVGMFGIDGDSVYLSPAPLYHSAPAGYVTGVTQAGGTVVMMDKFDAEAALDLIDRHKVTHSLWVPTMFVRMLKLDPEIRARYDLSSQRSAIHAAAPCPVEVKRQMIAWWGPIIEEFYSSTEMAGFAKIGSRDWLDHPGSVGRSQGKPFHICDEEGRELQPGEPGIIYGEAQTGTRFSYHKDDGKTVGASHPEHAEWATVGDVGYLDEEGYLYLTDRKAFMIISGGVNIYPQQIEDALALHPKIADVAVIGVPNEELGEEVKAVVEPAAGILPSAELAEEIRDFVRERLGRQLTPRTVDFTEALPRLPTGKLYKKALRDQYWT</sequence>
<dbReference type="RefSeq" id="WP_339585805.1">
    <property type="nucleotide sequence ID" value="NZ_JBBHJZ010000001.1"/>
</dbReference>
<dbReference type="Pfam" id="PF00501">
    <property type="entry name" value="AMP-binding"/>
    <property type="match status" value="1"/>
</dbReference>
<dbReference type="PROSITE" id="PS00455">
    <property type="entry name" value="AMP_BINDING"/>
    <property type="match status" value="1"/>
</dbReference>
<evidence type="ECO:0000259" key="2">
    <source>
        <dbReference type="Pfam" id="PF13193"/>
    </source>
</evidence>
<reference evidence="3 4" key="1">
    <citation type="submission" date="2024-03" db="EMBL/GenBank/DDBJ databases">
        <authorList>
            <person name="Jo J.-H."/>
        </authorList>
    </citation>
    <scope>NUCLEOTIDE SEQUENCE [LARGE SCALE GENOMIC DNA]</scope>
    <source>
        <strain evidence="3 4">PS1R-30</strain>
    </source>
</reference>
<evidence type="ECO:0000313" key="4">
    <source>
        <dbReference type="Proteomes" id="UP001361239"/>
    </source>
</evidence>
<accession>A0ABU8RT55</accession>
<protein>
    <submittedName>
        <fullName evidence="3">AMP-binding protein</fullName>
    </submittedName>
</protein>
<dbReference type="EMBL" id="JBBHJZ010000001">
    <property type="protein sequence ID" value="MEJ5975876.1"/>
    <property type="molecule type" value="Genomic_DNA"/>
</dbReference>
<dbReference type="Gene3D" id="3.40.50.12780">
    <property type="entry name" value="N-terminal domain of ligase-like"/>
    <property type="match status" value="1"/>
</dbReference>
<feature type="domain" description="AMP-binding enzyme C-terminal" evidence="2">
    <location>
        <begin position="419"/>
        <end position="497"/>
    </location>
</feature>
<evidence type="ECO:0000259" key="1">
    <source>
        <dbReference type="Pfam" id="PF00501"/>
    </source>
</evidence>
<dbReference type="InterPro" id="IPR025110">
    <property type="entry name" value="AMP-bd_C"/>
</dbReference>
<dbReference type="Pfam" id="PF13193">
    <property type="entry name" value="AMP-binding_C"/>
    <property type="match status" value="1"/>
</dbReference>
<dbReference type="PANTHER" id="PTHR24096">
    <property type="entry name" value="LONG-CHAIN-FATTY-ACID--COA LIGASE"/>
    <property type="match status" value="1"/>
</dbReference>
<dbReference type="InterPro" id="IPR020845">
    <property type="entry name" value="AMP-binding_CS"/>
</dbReference>
<organism evidence="3 4">
    <name type="scientific">Novosphingobium anseongense</name>
    <dbReference type="NCBI Taxonomy" id="3133436"/>
    <lineage>
        <taxon>Bacteria</taxon>
        <taxon>Pseudomonadati</taxon>
        <taxon>Pseudomonadota</taxon>
        <taxon>Alphaproteobacteria</taxon>
        <taxon>Sphingomonadales</taxon>
        <taxon>Sphingomonadaceae</taxon>
        <taxon>Novosphingobium</taxon>
    </lineage>
</organism>
<dbReference type="InterPro" id="IPR000873">
    <property type="entry name" value="AMP-dep_synth/lig_dom"/>
</dbReference>
<dbReference type="PANTHER" id="PTHR24096:SF323">
    <property type="entry name" value="BLR3536 PROTEIN"/>
    <property type="match status" value="1"/>
</dbReference>
<dbReference type="InterPro" id="IPR042099">
    <property type="entry name" value="ANL_N_sf"/>
</dbReference>
<dbReference type="SUPFAM" id="SSF56801">
    <property type="entry name" value="Acetyl-CoA synthetase-like"/>
    <property type="match status" value="1"/>
</dbReference>
<gene>
    <name evidence="3" type="ORF">WG901_04470</name>
</gene>